<accession>A0ABU0LJW7</accession>
<dbReference type="Proteomes" id="UP001241747">
    <property type="component" value="Unassembled WGS sequence"/>
</dbReference>
<protein>
    <recommendedName>
        <fullName evidence="1">Cyanophage baseplate Pam3 plug gp18 domain-containing protein</fullName>
    </recommendedName>
</protein>
<gene>
    <name evidence="2" type="ORF">QOZ94_004247</name>
</gene>
<evidence type="ECO:0000313" key="3">
    <source>
        <dbReference type="Proteomes" id="UP001241747"/>
    </source>
</evidence>
<dbReference type="RefSeq" id="WP_237345808.1">
    <property type="nucleotide sequence ID" value="NZ_JABWGX010000013.1"/>
</dbReference>
<name>A0ABU0LJW7_XANAG</name>
<dbReference type="InterPro" id="IPR054252">
    <property type="entry name" value="Pam3_gp18"/>
</dbReference>
<proteinExistence type="predicted"/>
<dbReference type="Pfam" id="PF22479">
    <property type="entry name" value="Pam3_gp18"/>
    <property type="match status" value="1"/>
</dbReference>
<evidence type="ECO:0000259" key="1">
    <source>
        <dbReference type="Pfam" id="PF22479"/>
    </source>
</evidence>
<organism evidence="2 3">
    <name type="scientific">Xanthobacter agilis</name>
    <dbReference type="NCBI Taxonomy" id="47492"/>
    <lineage>
        <taxon>Bacteria</taxon>
        <taxon>Pseudomonadati</taxon>
        <taxon>Pseudomonadota</taxon>
        <taxon>Alphaproteobacteria</taxon>
        <taxon>Hyphomicrobiales</taxon>
        <taxon>Xanthobacteraceae</taxon>
        <taxon>Xanthobacter</taxon>
    </lineage>
</organism>
<sequence>MAATYEIPITPASNQTFSVVLNDVAYQLTLQWRAATDAGWVLDIADESGTALVCGIPLVTGIDLLGQHQHLGIGGSLYVATDGDQDAAPTFDSLGDTSHLYWVSAA</sequence>
<keyword evidence="3" id="KW-1185">Reference proteome</keyword>
<evidence type="ECO:0000313" key="2">
    <source>
        <dbReference type="EMBL" id="MDQ0507423.1"/>
    </source>
</evidence>
<dbReference type="EMBL" id="JAUSVY010000018">
    <property type="protein sequence ID" value="MDQ0507423.1"/>
    <property type="molecule type" value="Genomic_DNA"/>
</dbReference>
<feature type="domain" description="Cyanophage baseplate Pam3 plug gp18" evidence="1">
    <location>
        <begin position="5"/>
        <end position="104"/>
    </location>
</feature>
<reference evidence="2 3" key="1">
    <citation type="submission" date="2023-07" db="EMBL/GenBank/DDBJ databases">
        <title>Genomic Encyclopedia of Type Strains, Phase IV (KMG-IV): sequencing the most valuable type-strain genomes for metagenomic binning, comparative biology and taxonomic classification.</title>
        <authorList>
            <person name="Goeker M."/>
        </authorList>
    </citation>
    <scope>NUCLEOTIDE SEQUENCE [LARGE SCALE GENOMIC DNA]</scope>
    <source>
        <strain evidence="2 3">DSM 3770</strain>
    </source>
</reference>
<comment type="caution">
    <text evidence="2">The sequence shown here is derived from an EMBL/GenBank/DDBJ whole genome shotgun (WGS) entry which is preliminary data.</text>
</comment>